<dbReference type="InterPro" id="IPR039315">
    <property type="entry name" value="CheW"/>
</dbReference>
<dbReference type="Gene3D" id="2.40.50.180">
    <property type="entry name" value="CheA-289, Domain 4"/>
    <property type="match status" value="1"/>
</dbReference>
<dbReference type="Gene3D" id="2.30.30.40">
    <property type="entry name" value="SH3 Domains"/>
    <property type="match status" value="1"/>
</dbReference>
<evidence type="ECO:0000313" key="2">
    <source>
        <dbReference type="EMBL" id="OQD45651.1"/>
    </source>
</evidence>
<dbReference type="PANTHER" id="PTHR22617:SF23">
    <property type="entry name" value="CHEMOTAXIS PROTEIN CHEW"/>
    <property type="match status" value="1"/>
</dbReference>
<dbReference type="PROSITE" id="PS50851">
    <property type="entry name" value="CHEW"/>
    <property type="match status" value="1"/>
</dbReference>
<name>A0A1V6LZS9_9BACT</name>
<dbReference type="GO" id="GO:0006935">
    <property type="term" value="P:chemotaxis"/>
    <property type="evidence" value="ECO:0007669"/>
    <property type="project" value="InterPro"/>
</dbReference>
<dbReference type="EMBL" id="MJUW02000080">
    <property type="protein sequence ID" value="OQD45651.1"/>
    <property type="molecule type" value="Genomic_DNA"/>
</dbReference>
<dbReference type="InterPro" id="IPR036061">
    <property type="entry name" value="CheW-like_dom_sf"/>
</dbReference>
<dbReference type="SMART" id="SM00260">
    <property type="entry name" value="CheW"/>
    <property type="match status" value="1"/>
</dbReference>
<dbReference type="Proteomes" id="UP000242219">
    <property type="component" value="Unassembled WGS sequence"/>
</dbReference>
<evidence type="ECO:0000313" key="3">
    <source>
        <dbReference type="Proteomes" id="UP000242219"/>
    </source>
</evidence>
<dbReference type="PANTHER" id="PTHR22617">
    <property type="entry name" value="CHEMOTAXIS SENSOR HISTIDINE KINASE-RELATED"/>
    <property type="match status" value="1"/>
</dbReference>
<gene>
    <name evidence="2" type="ORF">BIY37_07275</name>
</gene>
<sequence>MQNAINLGKKIKNQTALQHEGKYLIFILCGKEYGIKILKVSEIIGTMDITPVSQSSKYMKGVINLRGKILPVMDLRTKLGFQDADDIKEKFIIVVEVRDKLAGVIVDAVSEVLNIHDEDLQPAPDIAEGIKSTMLLGMVKIKKKVRFLFDIDRILNVEEIKMVESAICAR</sequence>
<feature type="domain" description="CheW-like" evidence="1">
    <location>
        <begin position="20"/>
        <end position="160"/>
    </location>
</feature>
<proteinExistence type="predicted"/>
<accession>A0A1V6LZS9</accession>
<reference evidence="2 3" key="1">
    <citation type="journal article" date="2016" name="Genome Announc.">
        <title>Draft Genome Sequence of the Anaerobic Ammonium-Oxidizing Bacterium 'Candidatus Brocadia sp. 40'.</title>
        <authorList>
            <person name="Ali M."/>
            <person name="Haroon M.F."/>
            <person name="Narita Y."/>
            <person name="Zhang L."/>
            <person name="Rangel Shaw D."/>
            <person name="Okabe S."/>
            <person name="Saikaly P.E."/>
        </authorList>
    </citation>
    <scope>NUCLEOTIDE SEQUENCE [LARGE SCALE GENOMIC DNA]</scope>
    <source>
        <strain evidence="2 3">40</strain>
    </source>
</reference>
<dbReference type="GO" id="GO:0007165">
    <property type="term" value="P:signal transduction"/>
    <property type="evidence" value="ECO:0007669"/>
    <property type="project" value="InterPro"/>
</dbReference>
<dbReference type="InterPro" id="IPR002545">
    <property type="entry name" value="CheW-lke_dom"/>
</dbReference>
<dbReference type="GO" id="GO:0005829">
    <property type="term" value="C:cytosol"/>
    <property type="evidence" value="ECO:0007669"/>
    <property type="project" value="TreeGrafter"/>
</dbReference>
<keyword evidence="3" id="KW-1185">Reference proteome</keyword>
<dbReference type="SUPFAM" id="SSF50341">
    <property type="entry name" value="CheW-like"/>
    <property type="match status" value="1"/>
</dbReference>
<protein>
    <recommendedName>
        <fullName evidence="1">CheW-like domain-containing protein</fullName>
    </recommendedName>
</protein>
<organism evidence="2 3">
    <name type="scientific">Candidatus Brocadia sapporoensis</name>
    <dbReference type="NCBI Taxonomy" id="392547"/>
    <lineage>
        <taxon>Bacteria</taxon>
        <taxon>Pseudomonadati</taxon>
        <taxon>Planctomycetota</taxon>
        <taxon>Candidatus Brocadiia</taxon>
        <taxon>Candidatus Brocadiales</taxon>
        <taxon>Candidatus Brocadiaceae</taxon>
        <taxon>Candidatus Brocadia</taxon>
    </lineage>
</organism>
<dbReference type="Pfam" id="PF01584">
    <property type="entry name" value="CheW"/>
    <property type="match status" value="1"/>
</dbReference>
<dbReference type="RefSeq" id="WP_070067157.1">
    <property type="nucleotide sequence ID" value="NZ_MJUW02000080.1"/>
</dbReference>
<evidence type="ECO:0000259" key="1">
    <source>
        <dbReference type="PROSITE" id="PS50851"/>
    </source>
</evidence>
<comment type="caution">
    <text evidence="2">The sequence shown here is derived from an EMBL/GenBank/DDBJ whole genome shotgun (WGS) entry which is preliminary data.</text>
</comment>
<dbReference type="AlphaFoldDB" id="A0A1V6LZS9"/>